<keyword evidence="8" id="KW-1185">Reference proteome</keyword>
<keyword evidence="4 6" id="KW-0234">DNA repair</keyword>
<comment type="similarity">
    <text evidence="6">Belongs to the archaeal N-glycosylase/DNA lyase (AGOG) family.</text>
</comment>
<dbReference type="AlphaFoldDB" id="D7DUT3"/>
<accession>D7DUT3</accession>
<evidence type="ECO:0000256" key="2">
    <source>
        <dbReference type="ARBA" id="ARBA00022769"/>
    </source>
</evidence>
<feature type="binding site" evidence="6">
    <location>
        <position position="97"/>
    </location>
    <ligand>
        <name>8-oxoguanine</name>
        <dbReference type="ChEBI" id="CHEBI:52617"/>
    </ligand>
</feature>
<dbReference type="HOGENOM" id="CLU_085935_0_0_2"/>
<dbReference type="EMBL" id="CP002057">
    <property type="protein sequence ID" value="ADI36893.1"/>
    <property type="molecule type" value="Genomic_DNA"/>
</dbReference>
<feature type="active site" description="Schiff-base intermediate with DNA" evidence="6">
    <location>
        <position position="187"/>
    </location>
</feature>
<dbReference type="GO" id="GO:0000702">
    <property type="term" value="F:oxidized base lesion DNA N-glycosylase activity"/>
    <property type="evidence" value="ECO:0007669"/>
    <property type="project" value="UniProtKB-UniRule"/>
</dbReference>
<dbReference type="InterPro" id="IPR016544">
    <property type="entry name" value="AGOG"/>
</dbReference>
<keyword evidence="1 6" id="KW-0227">DNA damage</keyword>
<dbReference type="KEGG" id="mvo:Mvol_1236"/>
<feature type="binding site" evidence="6">
    <location>
        <position position="273"/>
    </location>
    <ligand>
        <name>8-oxoguanine</name>
        <dbReference type="ChEBI" id="CHEBI:52617"/>
    </ligand>
</feature>
<evidence type="ECO:0000313" key="8">
    <source>
        <dbReference type="Proteomes" id="UP000007722"/>
    </source>
</evidence>
<dbReference type="Gene3D" id="1.10.340.30">
    <property type="entry name" value="Hypothetical protein, domain 2"/>
    <property type="match status" value="1"/>
</dbReference>
<feature type="binding site" evidence="6">
    <location>
        <position position="86"/>
    </location>
    <ligand>
        <name>8-oxoguanine</name>
        <dbReference type="ChEBI" id="CHEBI:52617"/>
    </ligand>
</feature>
<evidence type="ECO:0000256" key="6">
    <source>
        <dbReference type="HAMAP-Rule" id="MF_01168"/>
    </source>
</evidence>
<evidence type="ECO:0000256" key="3">
    <source>
        <dbReference type="ARBA" id="ARBA00022801"/>
    </source>
</evidence>
<dbReference type="EC" id="4.2.99.18" evidence="6"/>
<keyword evidence="2 6" id="KW-0228">DNA excision</keyword>
<protein>
    <recommendedName>
        <fullName evidence="6">N-glycosylase/DNA lyase</fullName>
    </recommendedName>
    <alternativeName>
        <fullName evidence="6">8-oxoguanine DNA glycosylase</fullName>
        <ecNumber evidence="6">3.2.2.-</ecNumber>
    </alternativeName>
    <alternativeName>
        <fullName evidence="6">AGOG</fullName>
    </alternativeName>
    <alternativeName>
        <fullName evidence="6">DNA-(apurinic or apyrimidinic site) lyase</fullName>
        <shortName evidence="6">AP lyase</shortName>
        <ecNumber evidence="6">4.2.99.18</ecNumber>
    </alternativeName>
</protein>
<evidence type="ECO:0000256" key="5">
    <source>
        <dbReference type="ARBA" id="ARBA00023239"/>
    </source>
</evidence>
<dbReference type="eggNOG" id="arCOG04144">
    <property type="taxonomic scope" value="Archaea"/>
</dbReference>
<keyword evidence="5 6" id="KW-0456">Lyase</keyword>
<dbReference type="EC" id="3.2.2.-" evidence="6"/>
<comment type="domain">
    <text evidence="6">Contains two alpha-helical subdomains, with the 8-oxoguanine binding site located in a cleft at their interface. Contains a helix-hairpin-helix (HhH) structural motif and a Gly/Pro-rich sequence followed by a conserved Asp (HhH-GPD motif).</text>
</comment>
<dbReference type="Pfam" id="PF09171">
    <property type="entry name" value="AGOG"/>
    <property type="match status" value="1"/>
</dbReference>
<sequence>MMKKITINKSTEHSDENKKNELINLLKNFDINTARKFEEEIDIQYKMLTNLYNSLIEQVEEEMQDFYEDLAVEVFVKLVIMNSLISYQLSGTGEAWWTEFSQYWSNKENKILEKYSGNKELLLEEFINFLKNSKGNRRFHITKIKRLEKIYEFLKDLTFEEIKYYYENMEELRNIVSKNLDTQKSAKTVVFSIKMYGYACRISLKQYIAYPMDIEIPLDSRIEKYTKKILDINLKNPKKIQGVKLTDKYMLEFWKEVSRTTEIPPLHIDSILWTALGKSFDIEKLTDSEKTNIEKLMAFNQE</sequence>
<dbReference type="GO" id="GO:0006284">
    <property type="term" value="P:base-excision repair"/>
    <property type="evidence" value="ECO:0007669"/>
    <property type="project" value="UniProtKB-UniRule"/>
</dbReference>
<feature type="active site" evidence="6">
    <location>
        <position position="219"/>
    </location>
</feature>
<dbReference type="PIRSF" id="PIRSF008955">
    <property type="entry name" value="AGOG"/>
    <property type="match status" value="1"/>
</dbReference>
<evidence type="ECO:0000313" key="7">
    <source>
        <dbReference type="EMBL" id="ADI36893.1"/>
    </source>
</evidence>
<dbReference type="STRING" id="456320.Mvol_1236"/>
<dbReference type="InterPro" id="IPR015254">
    <property type="entry name" value="AGOG-like"/>
</dbReference>
<keyword evidence="3 6" id="KW-0378">Hydrolase</keyword>
<organism evidence="7 8">
    <name type="scientific">Methanococcus voltae (strain ATCC BAA-1334 / A3)</name>
    <dbReference type="NCBI Taxonomy" id="456320"/>
    <lineage>
        <taxon>Archaea</taxon>
        <taxon>Methanobacteriati</taxon>
        <taxon>Methanobacteriota</taxon>
        <taxon>Methanomada group</taxon>
        <taxon>Methanococci</taxon>
        <taxon>Methanococcales</taxon>
        <taxon>Methanococcaceae</taxon>
        <taxon>Methanococcus</taxon>
    </lineage>
</organism>
<evidence type="ECO:0000256" key="4">
    <source>
        <dbReference type="ARBA" id="ARBA00023204"/>
    </source>
</evidence>
<dbReference type="SUPFAM" id="SSF48150">
    <property type="entry name" value="DNA-glycosylase"/>
    <property type="match status" value="1"/>
</dbReference>
<dbReference type="HAMAP" id="MF_01168">
    <property type="entry name" value="AGOG"/>
    <property type="match status" value="1"/>
</dbReference>
<dbReference type="Proteomes" id="UP000007722">
    <property type="component" value="Chromosome"/>
</dbReference>
<feature type="binding site" evidence="6">
    <location>
        <position position="191"/>
    </location>
    <ligand>
        <name>8-oxoguanine</name>
        <dbReference type="ChEBI" id="CHEBI:52617"/>
    </ligand>
</feature>
<evidence type="ECO:0000256" key="1">
    <source>
        <dbReference type="ARBA" id="ARBA00022763"/>
    </source>
</evidence>
<proteinExistence type="inferred from homology"/>
<dbReference type="InterPro" id="IPR011257">
    <property type="entry name" value="DNA_glycosylase"/>
</dbReference>
<dbReference type="NCBIfam" id="NF009786">
    <property type="entry name" value="PRK13280.1-5"/>
    <property type="match status" value="1"/>
</dbReference>
<dbReference type="GO" id="GO:0140078">
    <property type="term" value="F:class I DNA-(apurinic or apyrimidinic site) endonuclease activity"/>
    <property type="evidence" value="ECO:0007669"/>
    <property type="project" value="UniProtKB-EC"/>
</dbReference>
<gene>
    <name evidence="7" type="ordered locus">Mvol_1236</name>
</gene>
<feature type="binding site" evidence="6">
    <location>
        <position position="217"/>
    </location>
    <ligand>
        <name>8-oxoguanine</name>
        <dbReference type="ChEBI" id="CHEBI:52617"/>
    </ligand>
</feature>
<name>D7DUT3_METV3</name>
<comment type="function">
    <text evidence="6">DNA repair enzyme that is part of the base excision repair (BER) pathway; protects from oxidative damage by removing the major product of DNA oxidation, 8-oxoguanine (GO), from single- and double-stranded DNA substrates.</text>
</comment>
<dbReference type="InParanoid" id="D7DUT3"/>
<comment type="catalytic activity">
    <reaction evidence="6">
        <text>2'-deoxyribonucleotide-(2'-deoxyribose 5'-phosphate)-2'-deoxyribonucleotide-DNA = a 3'-end 2'-deoxyribonucleotide-(2,3-dehydro-2,3-deoxyribose 5'-phosphate)-DNA + a 5'-end 5'-phospho-2'-deoxyribonucleoside-DNA + H(+)</text>
        <dbReference type="Rhea" id="RHEA:66592"/>
        <dbReference type="Rhea" id="RHEA-COMP:13180"/>
        <dbReference type="Rhea" id="RHEA-COMP:16897"/>
        <dbReference type="Rhea" id="RHEA-COMP:17067"/>
        <dbReference type="ChEBI" id="CHEBI:15378"/>
        <dbReference type="ChEBI" id="CHEBI:136412"/>
        <dbReference type="ChEBI" id="CHEBI:157695"/>
        <dbReference type="ChEBI" id="CHEBI:167181"/>
        <dbReference type="EC" id="4.2.99.18"/>
    </reaction>
</comment>
<reference evidence="7 8" key="1">
    <citation type="submission" date="2010-05" db="EMBL/GenBank/DDBJ databases">
        <title>Complete sequence of Methanococcus voltae A3.</title>
        <authorList>
            <consortium name="US DOE Joint Genome Institute"/>
            <person name="Lucas S."/>
            <person name="Copeland A."/>
            <person name="Lapidus A."/>
            <person name="Cheng J.-F."/>
            <person name="Bruce D."/>
            <person name="Goodwin L."/>
            <person name="Pitluck S."/>
            <person name="Lowry S."/>
            <person name="Clum A."/>
            <person name="Land M."/>
            <person name="Hauser L."/>
            <person name="Kyrpides N."/>
            <person name="Mikhailova N."/>
            <person name="Whitman W.B."/>
            <person name="Woyke T."/>
        </authorList>
    </citation>
    <scope>NUCLEOTIDE SEQUENCE [LARGE SCALE GENOMIC DNA]</scope>
    <source>
        <strain evidence="8">ATCC BAA-1334 / A3</strain>
    </source>
</reference>
<comment type="caution">
    <text evidence="6">Lacks conserved residue(s) required for the propagation of feature annotation.</text>
</comment>
<feature type="binding site" evidence="6">
    <location>
        <position position="44"/>
    </location>
    <ligand>
        <name>8-oxoguanine</name>
        <dbReference type="ChEBI" id="CHEBI:52617"/>
    </ligand>
</feature>
<feature type="binding site" evidence="6">
    <location>
        <position position="269"/>
    </location>
    <ligand>
        <name>8-oxoguanine</name>
        <dbReference type="ChEBI" id="CHEBI:52617"/>
    </ligand>
</feature>